<name>A0A3E0DL20_9BACT</name>
<sequence>MGLFKFLVLFTLMTFFLGNLNAQEMPPPVKNDSITLAQAYINLTLTKEYFEGLSEERIGKILPFEIEELESITDPTFLRDNAGLYNFSWSLLYYNQAKFLFRTQKSTDRELLIEWNRSLEKAIEYFNISMQKSSLDQDNPFFELIKFEEGSYTALHRELYALKSLFTPYFNEDIYLDYKRIFLMAKNSDRFEIDSLAYFAGLYELEFTASIIDKKYDSSNYNFGSNTLPLVSEYNYNERDYDYHPYTDPIETAYLLDEKLDLISRYIQLKKLASKNNTDTLNWFESYRLYNDYYIFKDASLDKLFINKITKIEDPFLKTELDPKEFDVLYTGLRQNFSYASYATAQAFINLSLIQENFESLSNSHIASVLASNEVELSAVTDIAFITQNHELYHFTYSLLYENSARLLYRTRKNIDRKRLVGWKESLETGIEYYNISQKESEETEEKNLFHDLIKFHDEDVNSITKNIKNLKNQSTPYFNDDIYPDFQRIFYKAKNGNKYDFEGLKSFASIYNIRLDLSVLENKEYEVSSYKGEISQEYDMLSKLDLTSKFLQFKFLASDQFSIPSSGFDVEQLYYSYSDFLYVLEYEKDGFIIRELNTEAIEILFHELQEKFPYIFERGPTPGKYGNARDLDNDGDGIIDFFDNEPNYFFPEFAPLASASFIKRNFKPELKTLGKVDKFLTKEFISAGYKEQLHYYYASDGFALTTSLEKFNIDGSAVSADERFVKSLGGEGKLSYYEIFKSLFFEVESEFRMFALIVASNAAKMSKESMTPGFAEKLIENSYDSLPADLTNKILTNKTLSIFVYHFHQNDVGSTVELDLSGKISAQDHLKNAGLIKIIQ</sequence>
<protein>
    <submittedName>
        <fullName evidence="1">Uncharacterized protein</fullName>
    </submittedName>
</protein>
<dbReference type="EMBL" id="QUNF01000018">
    <property type="protein sequence ID" value="REG83393.1"/>
    <property type="molecule type" value="Genomic_DNA"/>
</dbReference>
<proteinExistence type="predicted"/>
<keyword evidence="2" id="KW-1185">Reference proteome</keyword>
<organism evidence="1 2">
    <name type="scientific">Algoriphagus antarcticus</name>
    <dbReference type="NCBI Taxonomy" id="238540"/>
    <lineage>
        <taxon>Bacteria</taxon>
        <taxon>Pseudomonadati</taxon>
        <taxon>Bacteroidota</taxon>
        <taxon>Cytophagia</taxon>
        <taxon>Cytophagales</taxon>
        <taxon>Cyclobacteriaceae</taxon>
        <taxon>Algoriphagus</taxon>
    </lineage>
</organism>
<evidence type="ECO:0000313" key="2">
    <source>
        <dbReference type="Proteomes" id="UP000256405"/>
    </source>
</evidence>
<gene>
    <name evidence="1" type="ORF">C8N25_11838</name>
</gene>
<comment type="caution">
    <text evidence="1">The sequence shown here is derived from an EMBL/GenBank/DDBJ whole genome shotgun (WGS) entry which is preliminary data.</text>
</comment>
<reference evidence="1 2" key="1">
    <citation type="submission" date="2018-08" db="EMBL/GenBank/DDBJ databases">
        <title>Genomic Encyclopedia of Archaeal and Bacterial Type Strains, Phase II (KMG-II): from individual species to whole genera.</title>
        <authorList>
            <person name="Goeker M."/>
        </authorList>
    </citation>
    <scope>NUCLEOTIDE SEQUENCE [LARGE SCALE GENOMIC DNA]</scope>
    <source>
        <strain evidence="1 2">DSM 15986</strain>
    </source>
</reference>
<evidence type="ECO:0000313" key="1">
    <source>
        <dbReference type="EMBL" id="REG83393.1"/>
    </source>
</evidence>
<dbReference type="Proteomes" id="UP000256405">
    <property type="component" value="Unassembled WGS sequence"/>
</dbReference>
<accession>A0A3E0DL20</accession>
<dbReference type="AlphaFoldDB" id="A0A3E0DL20"/>